<dbReference type="Proteomes" id="UP000001876">
    <property type="component" value="Unassembled WGS sequence"/>
</dbReference>
<dbReference type="KEGG" id="mpp:MICPUCDRAFT_55081"/>
<evidence type="ECO:0000259" key="1">
    <source>
        <dbReference type="Pfam" id="PF02010"/>
    </source>
</evidence>
<evidence type="ECO:0000313" key="2">
    <source>
        <dbReference type="EMBL" id="EEH59642.1"/>
    </source>
</evidence>
<keyword evidence="3" id="KW-1185">Reference proteome</keyword>
<sequence>MSASITGVSTVESGTIARGLQNKIVTNIVYMDPTCTNDQGYGFLWRIVDTSDGSQIALEESTTKSNTRQLFLPPRTLPEGRTYAIRFDTFNKGNPAVAASVNVILFVKASPLEPVVEGGSLGAFYTLVPIRPRSRGERRSLRTFPGVSLRLGPRFQSPTATPFNAN</sequence>
<organism evidence="3">
    <name type="scientific">Micromonas pusilla (strain CCMP1545)</name>
    <name type="common">Picoplanktonic green alga</name>
    <dbReference type="NCBI Taxonomy" id="564608"/>
    <lineage>
        <taxon>Eukaryota</taxon>
        <taxon>Viridiplantae</taxon>
        <taxon>Chlorophyta</taxon>
        <taxon>Mamiellophyceae</taxon>
        <taxon>Mamiellales</taxon>
        <taxon>Mamiellaceae</taxon>
        <taxon>Micromonas</taxon>
    </lineage>
</organism>
<feature type="domain" description="PKD/REJ-like" evidence="1">
    <location>
        <begin position="32"/>
        <end position="120"/>
    </location>
</feature>
<reference evidence="2 3" key="1">
    <citation type="journal article" date="2009" name="Science">
        <title>Green evolution and dynamic adaptations revealed by genomes of the marine picoeukaryotes Micromonas.</title>
        <authorList>
            <person name="Worden A.Z."/>
            <person name="Lee J.H."/>
            <person name="Mock T."/>
            <person name="Rouze P."/>
            <person name="Simmons M.P."/>
            <person name="Aerts A.L."/>
            <person name="Allen A.E."/>
            <person name="Cuvelier M.L."/>
            <person name="Derelle E."/>
            <person name="Everett M.V."/>
            <person name="Foulon E."/>
            <person name="Grimwood J."/>
            <person name="Gundlach H."/>
            <person name="Henrissat B."/>
            <person name="Napoli C."/>
            <person name="McDonald S.M."/>
            <person name="Parker M.S."/>
            <person name="Rombauts S."/>
            <person name="Salamov A."/>
            <person name="Von Dassow P."/>
            <person name="Badger J.H."/>
            <person name="Coutinho P.M."/>
            <person name="Demir E."/>
            <person name="Dubchak I."/>
            <person name="Gentemann C."/>
            <person name="Eikrem W."/>
            <person name="Gready J.E."/>
            <person name="John U."/>
            <person name="Lanier W."/>
            <person name="Lindquist E.A."/>
            <person name="Lucas S."/>
            <person name="Mayer K.F."/>
            <person name="Moreau H."/>
            <person name="Not F."/>
            <person name="Otillar R."/>
            <person name="Panaud O."/>
            <person name="Pangilinan J."/>
            <person name="Paulsen I."/>
            <person name="Piegu B."/>
            <person name="Poliakov A."/>
            <person name="Robbens S."/>
            <person name="Schmutz J."/>
            <person name="Toulza E."/>
            <person name="Wyss T."/>
            <person name="Zelensky A."/>
            <person name="Zhou K."/>
            <person name="Armbrust E.V."/>
            <person name="Bhattacharya D."/>
            <person name="Goodenough U.W."/>
            <person name="Van de Peer Y."/>
            <person name="Grigoriev I.V."/>
        </authorList>
    </citation>
    <scope>NUCLEOTIDE SEQUENCE [LARGE SCALE GENOMIC DNA]</scope>
    <source>
        <strain evidence="2 3">CCMP1545</strain>
    </source>
</reference>
<dbReference type="AlphaFoldDB" id="C1MJS9"/>
<dbReference type="EMBL" id="GG663736">
    <property type="protein sequence ID" value="EEH59642.1"/>
    <property type="molecule type" value="Genomic_DNA"/>
</dbReference>
<dbReference type="InterPro" id="IPR002859">
    <property type="entry name" value="PKD/REJ-like"/>
</dbReference>
<name>C1MJS9_MICPC</name>
<dbReference type="Pfam" id="PF02010">
    <property type="entry name" value="REJ"/>
    <property type="match status" value="1"/>
</dbReference>
<proteinExistence type="predicted"/>
<dbReference type="GeneID" id="9681639"/>
<protein>
    <submittedName>
        <fullName evidence="2">Predicted protein</fullName>
    </submittedName>
</protein>
<evidence type="ECO:0000313" key="3">
    <source>
        <dbReference type="Proteomes" id="UP000001876"/>
    </source>
</evidence>
<accession>C1MJS9</accession>
<dbReference type="RefSeq" id="XP_003056266.1">
    <property type="nucleotide sequence ID" value="XM_003056220.1"/>
</dbReference>
<gene>
    <name evidence="2" type="ORF">MICPUCDRAFT_55081</name>
</gene>